<dbReference type="Gene3D" id="3.90.550.10">
    <property type="entry name" value="Spore Coat Polysaccharide Biosynthesis Protein SpsA, Chain A"/>
    <property type="match status" value="1"/>
</dbReference>
<comment type="caution">
    <text evidence="1">The sequence shown here is derived from an EMBL/GenBank/DDBJ whole genome shotgun (WGS) entry which is preliminary data.</text>
</comment>
<name>A0ABT6YWV5_9BACT</name>
<organism evidence="1 2">
    <name type="scientific">Flectobacillus rivi</name>
    <dbReference type="NCBI Taxonomy" id="2984209"/>
    <lineage>
        <taxon>Bacteria</taxon>
        <taxon>Pseudomonadati</taxon>
        <taxon>Bacteroidota</taxon>
        <taxon>Cytophagia</taxon>
        <taxon>Cytophagales</taxon>
        <taxon>Flectobacillaceae</taxon>
        <taxon>Flectobacillus</taxon>
    </lineage>
</organism>
<evidence type="ECO:0000313" key="2">
    <source>
        <dbReference type="Proteomes" id="UP001225761"/>
    </source>
</evidence>
<accession>A0ABT6YWV5</accession>
<keyword evidence="2" id="KW-1185">Reference proteome</keyword>
<reference evidence="1 2" key="1">
    <citation type="submission" date="2023-05" db="EMBL/GenBank/DDBJ databases">
        <title>Novel species of genus Flectobacillus isolated from stream in China.</title>
        <authorList>
            <person name="Lu H."/>
        </authorList>
    </citation>
    <scope>NUCLEOTIDE SEQUENCE [LARGE SCALE GENOMIC DNA]</scope>
    <source>
        <strain evidence="1 2">LFS242W</strain>
    </source>
</reference>
<dbReference type="EMBL" id="JASHIE010000001">
    <property type="protein sequence ID" value="MDI9873365.1"/>
    <property type="molecule type" value="Genomic_DNA"/>
</dbReference>
<evidence type="ECO:0000313" key="1">
    <source>
        <dbReference type="EMBL" id="MDI9873365.1"/>
    </source>
</evidence>
<dbReference type="InterPro" id="IPR029044">
    <property type="entry name" value="Nucleotide-diphossugar_trans"/>
</dbReference>
<dbReference type="RefSeq" id="WP_283380526.1">
    <property type="nucleotide sequence ID" value="NZ_JASHIE010000001.1"/>
</dbReference>
<proteinExistence type="predicted"/>
<dbReference type="SUPFAM" id="SSF53448">
    <property type="entry name" value="Nucleotide-diphospho-sugar transferases"/>
    <property type="match status" value="1"/>
</dbReference>
<protein>
    <submittedName>
        <fullName evidence="1">Uncharacterized protein</fullName>
    </submittedName>
</protein>
<sequence>MNKVKAFLIPEECSLQFSSDFVKLNTELFVPSKSIVGDYEGSKFEEIFTFAFLERTDFLRDTLKKLDSLLKVGGNLVIDYYTVGQLYSGGHYVRPLSFFLYELSLSLGKRFKLISKDQKDTITKFIFEKVSDGANVGGSIYSWSFGIVSDGKKDDRIFNIVRQIREFKIPNYEILICGPQPKFDLGKDIVWLDDSDLYWDLRIPITAKKNRIIYNASYNNLVLLHDRISFSEDWYEKVKKYGNTFEILANKVFDEETQSLRVQDWMHYERDFTDFLGIKAGALSYLEWNPTVYVDGGFIIAKTSILKSIDGYNESLHWGEAEDVDLSKRLYQAGYMTNIDTNNIVFTQTHRHVGISINRKKKKFFYKLYNFIRFYLNTQKQKNKYLIDINNLFKNN</sequence>
<dbReference type="Proteomes" id="UP001225761">
    <property type="component" value="Unassembled WGS sequence"/>
</dbReference>
<gene>
    <name evidence="1" type="ORF">QM481_02445</name>
</gene>